<accession>A0A328UD67</accession>
<evidence type="ECO:0000256" key="3">
    <source>
        <dbReference type="ARBA" id="ARBA00022475"/>
    </source>
</evidence>
<feature type="transmembrane region" description="Helical" evidence="7">
    <location>
        <begin position="314"/>
        <end position="338"/>
    </location>
</feature>
<feature type="transmembrane region" description="Helical" evidence="7">
    <location>
        <begin position="162"/>
        <end position="181"/>
    </location>
</feature>
<feature type="transmembrane region" description="Helical" evidence="7">
    <location>
        <begin position="53"/>
        <end position="75"/>
    </location>
</feature>
<feature type="transmembrane region" description="Helical" evidence="7">
    <location>
        <begin position="12"/>
        <end position="33"/>
    </location>
</feature>
<dbReference type="InterPro" id="IPR047135">
    <property type="entry name" value="YsiQ"/>
</dbReference>
<evidence type="ECO:0000256" key="6">
    <source>
        <dbReference type="ARBA" id="ARBA00023136"/>
    </source>
</evidence>
<dbReference type="InterPro" id="IPR002528">
    <property type="entry name" value="MATE_fam"/>
</dbReference>
<keyword evidence="3" id="KW-1003">Cell membrane</keyword>
<dbReference type="Pfam" id="PF01554">
    <property type="entry name" value="MatE"/>
    <property type="match status" value="2"/>
</dbReference>
<feature type="transmembrane region" description="Helical" evidence="7">
    <location>
        <begin position="358"/>
        <end position="376"/>
    </location>
</feature>
<evidence type="ECO:0000256" key="2">
    <source>
        <dbReference type="ARBA" id="ARBA00022448"/>
    </source>
</evidence>
<dbReference type="PANTHER" id="PTHR42925">
    <property type="entry name" value="MULTIDRUG AND TOXIN EFFLUX PROTEIN MATE FAMILY"/>
    <property type="match status" value="1"/>
</dbReference>
<feature type="transmembrane region" description="Helical" evidence="7">
    <location>
        <begin position="131"/>
        <end position="150"/>
    </location>
</feature>
<dbReference type="PIRSF" id="PIRSF006603">
    <property type="entry name" value="DinF"/>
    <property type="match status" value="1"/>
</dbReference>
<feature type="transmembrane region" description="Helical" evidence="7">
    <location>
        <begin position="238"/>
        <end position="259"/>
    </location>
</feature>
<dbReference type="GO" id="GO:0015297">
    <property type="term" value="F:antiporter activity"/>
    <property type="evidence" value="ECO:0007669"/>
    <property type="project" value="InterPro"/>
</dbReference>
<organism evidence="8 9">
    <name type="scientific">Hydrogeniiclostridium mannosilyticum</name>
    <dbReference type="NCBI Taxonomy" id="2764322"/>
    <lineage>
        <taxon>Bacteria</taxon>
        <taxon>Bacillati</taxon>
        <taxon>Bacillota</taxon>
        <taxon>Clostridia</taxon>
        <taxon>Eubacteriales</taxon>
        <taxon>Acutalibacteraceae</taxon>
        <taxon>Hydrogeniiclostridium</taxon>
    </lineage>
</organism>
<evidence type="ECO:0000256" key="4">
    <source>
        <dbReference type="ARBA" id="ARBA00022692"/>
    </source>
</evidence>
<comment type="caution">
    <text evidence="8">The sequence shown here is derived from an EMBL/GenBank/DDBJ whole genome shotgun (WGS) entry which is preliminary data.</text>
</comment>
<reference evidence="8 9" key="1">
    <citation type="submission" date="2018-06" db="EMBL/GenBank/DDBJ databases">
        <title>Noncontiguous genome sequence of Ruminococcaceae bacterium ASD2818.</title>
        <authorList>
            <person name="Chaplin A.V."/>
            <person name="Sokolova S.R."/>
            <person name="Kochetkova T.O."/>
            <person name="Goltsov A.Y."/>
            <person name="Trofimov D.Y."/>
            <person name="Efimov B.A."/>
        </authorList>
    </citation>
    <scope>NUCLEOTIDE SEQUENCE [LARGE SCALE GENOMIC DNA]</scope>
    <source>
        <strain evidence="8 9">ASD2818</strain>
    </source>
</reference>
<keyword evidence="4 7" id="KW-0812">Transmembrane</keyword>
<dbReference type="InterPro" id="IPR048279">
    <property type="entry name" value="MdtK-like"/>
</dbReference>
<feature type="transmembrane region" description="Helical" evidence="7">
    <location>
        <begin position="271"/>
        <end position="293"/>
    </location>
</feature>
<name>A0A328UD67_9FIRM</name>
<keyword evidence="6 7" id="KW-0472">Membrane</keyword>
<dbReference type="AlphaFoldDB" id="A0A328UD67"/>
<gene>
    <name evidence="8" type="ORF">DPQ25_08055</name>
</gene>
<keyword evidence="2" id="KW-0813">Transport</keyword>
<keyword evidence="5 7" id="KW-1133">Transmembrane helix</keyword>
<protein>
    <submittedName>
        <fullName evidence="8">MATE family efflux transporter</fullName>
    </submittedName>
</protein>
<dbReference type="Proteomes" id="UP000249377">
    <property type="component" value="Unassembled WGS sequence"/>
</dbReference>
<evidence type="ECO:0000256" key="1">
    <source>
        <dbReference type="ARBA" id="ARBA00004651"/>
    </source>
</evidence>
<feature type="transmembrane region" description="Helical" evidence="7">
    <location>
        <begin position="96"/>
        <end position="119"/>
    </location>
</feature>
<evidence type="ECO:0000313" key="8">
    <source>
        <dbReference type="EMBL" id="RAQ28832.1"/>
    </source>
</evidence>
<feature type="transmembrane region" description="Helical" evidence="7">
    <location>
        <begin position="193"/>
        <end position="217"/>
    </location>
</feature>
<dbReference type="GO" id="GO:0042910">
    <property type="term" value="F:xenobiotic transmembrane transporter activity"/>
    <property type="evidence" value="ECO:0007669"/>
    <property type="project" value="InterPro"/>
</dbReference>
<dbReference type="EMBL" id="QLYR01000004">
    <property type="protein sequence ID" value="RAQ28832.1"/>
    <property type="molecule type" value="Genomic_DNA"/>
</dbReference>
<dbReference type="NCBIfam" id="TIGR00797">
    <property type="entry name" value="matE"/>
    <property type="match status" value="1"/>
</dbReference>
<proteinExistence type="predicted"/>
<feature type="transmembrane region" description="Helical" evidence="7">
    <location>
        <begin position="388"/>
        <end position="412"/>
    </location>
</feature>
<dbReference type="GO" id="GO:0005886">
    <property type="term" value="C:plasma membrane"/>
    <property type="evidence" value="ECO:0007669"/>
    <property type="project" value="UniProtKB-SubCell"/>
</dbReference>
<keyword evidence="9" id="KW-1185">Reference proteome</keyword>
<comment type="subcellular location">
    <subcellularLocation>
        <location evidence="1">Cell membrane</location>
        <topology evidence="1">Multi-pass membrane protein</topology>
    </subcellularLocation>
</comment>
<evidence type="ECO:0000256" key="5">
    <source>
        <dbReference type="ARBA" id="ARBA00022989"/>
    </source>
</evidence>
<evidence type="ECO:0000256" key="7">
    <source>
        <dbReference type="SAM" id="Phobius"/>
    </source>
</evidence>
<evidence type="ECO:0000313" key="9">
    <source>
        <dbReference type="Proteomes" id="UP000249377"/>
    </source>
</evidence>
<dbReference type="PANTHER" id="PTHR42925:SF2">
    <property type="entry name" value="NA+ DRIVEN MULTIDRUG EFFLUX PUMP"/>
    <property type="match status" value="1"/>
</dbReference>
<sequence length="449" mass="49534">MLMTRDKHFYGWFFRLTLTIALQNLIVFSVSFADNIMLGAYSQDALSGVALVNQIQFILQMLTMGVGEGIVVLGAQFWGKRDTEPIKRITNCGLRIGLVISLLLWAAVFFFPHFCLSLFTNEERVIAEGMQYLRIICFSYPLFAFTNILLCSLRSVETVRIGFFVSLSTLMINVGLNYVLIFGNFGAPRMGSAGAAAATLTARAVEAVIVTAYLLLADKKLRLRPRDFLRLDHSLFKRYLKVGLPVIISNGLWGIGTAVQTAILGHMGDDAIAANSVASVVFQILTVVVYGAANASSIIIGKTIGQGAEKLVRLYAKTLQVLYLLLGVATGLCLFLVRDWVLGFYVISPESKQLASEFMMVLSVTCIGTAYQMSALTGIVRGGGDTKFVLFNDMIFVWLVVIPLSSLAAFVWGLPPMAVFIFLKCDQVLKCFVAAVKVNRFRWIRRLTD</sequence>